<dbReference type="AlphaFoldDB" id="A0A9W8C836"/>
<keyword evidence="11" id="KW-0325">Glycoprotein</keyword>
<keyword evidence="12" id="KW-0206">Cytoskeleton</keyword>
<accession>A0A9W8C836</accession>
<organism evidence="14 15">
    <name type="scientific">Triplophysa rosa</name>
    <name type="common">Cave loach</name>
    <dbReference type="NCBI Taxonomy" id="992332"/>
    <lineage>
        <taxon>Eukaryota</taxon>
        <taxon>Metazoa</taxon>
        <taxon>Chordata</taxon>
        <taxon>Craniata</taxon>
        <taxon>Vertebrata</taxon>
        <taxon>Euteleostomi</taxon>
        <taxon>Actinopterygii</taxon>
        <taxon>Neopterygii</taxon>
        <taxon>Teleostei</taxon>
        <taxon>Ostariophysi</taxon>
        <taxon>Cypriniformes</taxon>
        <taxon>Nemacheilidae</taxon>
        <taxon>Triplophysa</taxon>
    </lineage>
</organism>
<dbReference type="EMBL" id="JAFHDT010000004">
    <property type="protein sequence ID" value="KAI7810851.1"/>
    <property type="molecule type" value="Genomic_DNA"/>
</dbReference>
<dbReference type="GO" id="GO:0048738">
    <property type="term" value="P:cardiac muscle tissue development"/>
    <property type="evidence" value="ECO:0007669"/>
    <property type="project" value="TreeGrafter"/>
</dbReference>
<keyword evidence="5" id="KW-0963">Cytoplasm</keyword>
<evidence type="ECO:0000256" key="1">
    <source>
        <dbReference type="ARBA" id="ARBA00004245"/>
    </source>
</evidence>
<feature type="transmembrane region" description="Helical" evidence="13">
    <location>
        <begin position="67"/>
        <end position="89"/>
    </location>
</feature>
<dbReference type="GO" id="GO:0042383">
    <property type="term" value="C:sarcolemma"/>
    <property type="evidence" value="ECO:0007669"/>
    <property type="project" value="UniProtKB-SubCell"/>
</dbReference>
<proteinExistence type="inferred from homology"/>
<protein>
    <submittedName>
        <fullName evidence="14">Zeta-sarcoglycan</fullName>
    </submittedName>
</protein>
<dbReference type="InterPro" id="IPR039972">
    <property type="entry name" value="Sarcoglycan_gamma/delta/zeta"/>
</dbReference>
<dbReference type="Pfam" id="PF04790">
    <property type="entry name" value="Sarcoglycan_1"/>
    <property type="match status" value="2"/>
</dbReference>
<evidence type="ECO:0000256" key="3">
    <source>
        <dbReference type="ARBA" id="ARBA00007574"/>
    </source>
</evidence>
<evidence type="ECO:0000256" key="8">
    <source>
        <dbReference type="ARBA" id="ARBA00022989"/>
    </source>
</evidence>
<keyword evidence="4" id="KW-1003">Cell membrane</keyword>
<evidence type="ECO:0000256" key="13">
    <source>
        <dbReference type="SAM" id="Phobius"/>
    </source>
</evidence>
<evidence type="ECO:0000256" key="10">
    <source>
        <dbReference type="ARBA" id="ARBA00023157"/>
    </source>
</evidence>
<reference evidence="14" key="1">
    <citation type="submission" date="2021-02" db="EMBL/GenBank/DDBJ databases">
        <title>Comparative genomics reveals that relaxation of natural selection precedes convergent phenotypic evolution of cavefish.</title>
        <authorList>
            <person name="Peng Z."/>
        </authorList>
    </citation>
    <scope>NUCLEOTIDE SEQUENCE</scope>
    <source>
        <tissue evidence="14">Muscle</tissue>
    </source>
</reference>
<evidence type="ECO:0000256" key="2">
    <source>
        <dbReference type="ARBA" id="ARBA00004274"/>
    </source>
</evidence>
<evidence type="ECO:0000256" key="9">
    <source>
        <dbReference type="ARBA" id="ARBA00023136"/>
    </source>
</evidence>
<comment type="caution">
    <text evidence="14">The sequence shown here is derived from an EMBL/GenBank/DDBJ whole genome shotgun (WGS) entry which is preliminary data.</text>
</comment>
<gene>
    <name evidence="14" type="ORF">IRJ41_007301</name>
</gene>
<dbReference type="Proteomes" id="UP001059041">
    <property type="component" value="Linkage Group LG4"/>
</dbReference>
<name>A0A9W8C836_TRIRA</name>
<dbReference type="GO" id="GO:0060047">
    <property type="term" value="P:heart contraction"/>
    <property type="evidence" value="ECO:0007669"/>
    <property type="project" value="TreeGrafter"/>
</dbReference>
<keyword evidence="10" id="KW-1015">Disulfide bond</keyword>
<evidence type="ECO:0000256" key="6">
    <source>
        <dbReference type="ARBA" id="ARBA00022692"/>
    </source>
</evidence>
<evidence type="ECO:0000256" key="4">
    <source>
        <dbReference type="ARBA" id="ARBA00022475"/>
    </source>
</evidence>
<evidence type="ECO:0000256" key="7">
    <source>
        <dbReference type="ARBA" id="ARBA00022968"/>
    </source>
</evidence>
<evidence type="ECO:0000313" key="15">
    <source>
        <dbReference type="Proteomes" id="UP001059041"/>
    </source>
</evidence>
<evidence type="ECO:0000256" key="12">
    <source>
        <dbReference type="ARBA" id="ARBA00023212"/>
    </source>
</evidence>
<keyword evidence="15" id="KW-1185">Reference proteome</keyword>
<dbReference type="PANTHER" id="PTHR12939">
    <property type="entry name" value="SARCOGLYCAN"/>
    <property type="match status" value="1"/>
</dbReference>
<dbReference type="GO" id="GO:0005856">
    <property type="term" value="C:cytoskeleton"/>
    <property type="evidence" value="ECO:0007669"/>
    <property type="project" value="UniProtKB-SubCell"/>
</dbReference>
<comment type="subcellular location">
    <subcellularLocation>
        <location evidence="2">Cell membrane</location>
        <location evidence="2">Sarcolemma</location>
        <topology evidence="2">Single-pass type II membrane protein</topology>
    </subcellularLocation>
    <subcellularLocation>
        <location evidence="1">Cytoplasm</location>
        <location evidence="1">Cytoskeleton</location>
    </subcellularLocation>
</comment>
<evidence type="ECO:0000256" key="5">
    <source>
        <dbReference type="ARBA" id="ARBA00022490"/>
    </source>
</evidence>
<evidence type="ECO:0000313" key="14">
    <source>
        <dbReference type="EMBL" id="KAI7810851.1"/>
    </source>
</evidence>
<keyword evidence="8 13" id="KW-1133">Transmembrane helix</keyword>
<evidence type="ECO:0000256" key="11">
    <source>
        <dbReference type="ARBA" id="ARBA00023180"/>
    </source>
</evidence>
<keyword evidence="6 13" id="KW-0812">Transmembrane</keyword>
<comment type="similarity">
    <text evidence="3">Belongs to the sarcoglycan beta/delta/gamma/zeta family.</text>
</comment>
<dbReference type="InterPro" id="IPR006875">
    <property type="entry name" value="Sarcoglycan"/>
</dbReference>
<sequence>MDHSAVRSISEMHWNRGDQERTREMEGRIARMTQEQYILASQPNPLQRPGCATVYPVGIYGWRKRCLYFFILLLLVTMIVNLALTIWILKVMNFTVMVEAQCQRFEVRSSDGERVLFSADEEEISIGTDKLRVTGNEGVVFSHSVETPHIRAEPFQDLKLESPTRTLTLEAPKGVEVNAGVGEFKASCRKDLTLESSEGEIFLNANSIRLGNLPHGSVDTLLGPGTTYPKQTVYEVCVCPSGKLYLSPAESSSTCQTTNSVCLWS</sequence>
<dbReference type="GO" id="GO:0016012">
    <property type="term" value="C:sarcoglycan complex"/>
    <property type="evidence" value="ECO:0007669"/>
    <property type="project" value="InterPro"/>
</dbReference>
<dbReference type="PANTHER" id="PTHR12939:SF5">
    <property type="entry name" value="ZETA-SARCOGLYCAN"/>
    <property type="match status" value="1"/>
</dbReference>
<keyword evidence="9 13" id="KW-0472">Membrane</keyword>
<keyword evidence="7" id="KW-0735">Signal-anchor</keyword>